<feature type="compositionally biased region" description="Low complexity" evidence="1">
    <location>
        <begin position="136"/>
        <end position="160"/>
    </location>
</feature>
<protein>
    <submittedName>
        <fullName evidence="2">Uncharacterized protein</fullName>
    </submittedName>
</protein>
<reference evidence="2 3" key="1">
    <citation type="journal article" date="2021" name="Nat. Plants">
        <title>The Taxus genome provides insights into paclitaxel biosynthesis.</title>
        <authorList>
            <person name="Xiong X."/>
            <person name="Gou J."/>
            <person name="Liao Q."/>
            <person name="Li Y."/>
            <person name="Zhou Q."/>
            <person name="Bi G."/>
            <person name="Li C."/>
            <person name="Du R."/>
            <person name="Wang X."/>
            <person name="Sun T."/>
            <person name="Guo L."/>
            <person name="Liang H."/>
            <person name="Lu P."/>
            <person name="Wu Y."/>
            <person name="Zhang Z."/>
            <person name="Ro D.K."/>
            <person name="Shang Y."/>
            <person name="Huang S."/>
            <person name="Yan J."/>
        </authorList>
    </citation>
    <scope>NUCLEOTIDE SEQUENCE [LARGE SCALE GENOMIC DNA]</scope>
    <source>
        <strain evidence="2">Ta-2019</strain>
    </source>
</reference>
<gene>
    <name evidence="2" type="ORF">KI387_024601</name>
</gene>
<feature type="compositionally biased region" description="Polar residues" evidence="1">
    <location>
        <begin position="167"/>
        <end position="183"/>
    </location>
</feature>
<dbReference type="Proteomes" id="UP000824469">
    <property type="component" value="Unassembled WGS sequence"/>
</dbReference>
<keyword evidence="3" id="KW-1185">Reference proteome</keyword>
<evidence type="ECO:0000256" key="1">
    <source>
        <dbReference type="SAM" id="MobiDB-lite"/>
    </source>
</evidence>
<dbReference type="AlphaFoldDB" id="A0AA38G7L5"/>
<evidence type="ECO:0000313" key="3">
    <source>
        <dbReference type="Proteomes" id="UP000824469"/>
    </source>
</evidence>
<feature type="region of interest" description="Disordered" evidence="1">
    <location>
        <begin position="131"/>
        <end position="183"/>
    </location>
</feature>
<feature type="compositionally biased region" description="Polar residues" evidence="1">
    <location>
        <begin position="84"/>
        <end position="97"/>
    </location>
</feature>
<feature type="non-terminal residue" evidence="2">
    <location>
        <position position="183"/>
    </location>
</feature>
<dbReference type="EMBL" id="JAHRHJ020000005">
    <property type="protein sequence ID" value="KAH9315974.1"/>
    <property type="molecule type" value="Genomic_DNA"/>
</dbReference>
<feature type="region of interest" description="Disordered" evidence="1">
    <location>
        <begin position="76"/>
        <end position="97"/>
    </location>
</feature>
<proteinExistence type="predicted"/>
<comment type="caution">
    <text evidence="2">The sequence shown here is derived from an EMBL/GenBank/DDBJ whole genome shotgun (WGS) entry which is preliminary data.</text>
</comment>
<accession>A0AA38G7L5</accession>
<name>A0AA38G7L5_TAXCH</name>
<organism evidence="2 3">
    <name type="scientific">Taxus chinensis</name>
    <name type="common">Chinese yew</name>
    <name type="synonym">Taxus wallichiana var. chinensis</name>
    <dbReference type="NCBI Taxonomy" id="29808"/>
    <lineage>
        <taxon>Eukaryota</taxon>
        <taxon>Viridiplantae</taxon>
        <taxon>Streptophyta</taxon>
        <taxon>Embryophyta</taxon>
        <taxon>Tracheophyta</taxon>
        <taxon>Spermatophyta</taxon>
        <taxon>Pinopsida</taxon>
        <taxon>Pinidae</taxon>
        <taxon>Conifers II</taxon>
        <taxon>Cupressales</taxon>
        <taxon>Taxaceae</taxon>
        <taxon>Taxus</taxon>
    </lineage>
</organism>
<sequence length="183" mass="20141">VGVITLPPIKPHTGFDPERPMPAWYKEHDFCNYHQVKGHNDNNCITFKNIIQEMIDNEDLVLDSLNAPTNQSLHIFKKPFPNHAPSSNQGGDTSNNDSTVREVHAIFNDAPVASQLPHIPSIDEILARAPLPTPEPISSTPLPTEESPSSSPSPVKEPIISTPPLTPQNSEQLSVDTSPTHRR</sequence>
<evidence type="ECO:0000313" key="2">
    <source>
        <dbReference type="EMBL" id="KAH9315974.1"/>
    </source>
</evidence>
<feature type="non-terminal residue" evidence="2">
    <location>
        <position position="1"/>
    </location>
</feature>